<dbReference type="Proteomes" id="UP000266172">
    <property type="component" value="Unassembled WGS sequence"/>
</dbReference>
<dbReference type="GO" id="GO:0043885">
    <property type="term" value="F:anaerobic carbon-monoxide dehydrogenase activity"/>
    <property type="evidence" value="ECO:0007669"/>
    <property type="project" value="InterPro"/>
</dbReference>
<keyword evidence="2" id="KW-0808">Transferase</keyword>
<organism evidence="3 4">
    <name type="scientific">Roseburia hominis</name>
    <dbReference type="NCBI Taxonomy" id="301301"/>
    <lineage>
        <taxon>Bacteria</taxon>
        <taxon>Bacillati</taxon>
        <taxon>Bacillota</taxon>
        <taxon>Clostridia</taxon>
        <taxon>Lachnospirales</taxon>
        <taxon>Lachnospiraceae</taxon>
        <taxon>Roseburia</taxon>
    </lineage>
</organism>
<evidence type="ECO:0000256" key="1">
    <source>
        <dbReference type="ARBA" id="ARBA00012244"/>
    </source>
</evidence>
<dbReference type="SUPFAM" id="SSF56821">
    <property type="entry name" value="Prismane protein-like"/>
    <property type="match status" value="1"/>
</dbReference>
<dbReference type="InterPro" id="IPR038571">
    <property type="entry name" value="CO_DH/Ac-CoA_synth_bsu_3_sf"/>
</dbReference>
<dbReference type="EC" id="2.3.1.169" evidence="1"/>
<sequence>MKLYDETIRACRKLLEEAGARALPLGDGGWPDVSDRSMILRSDMAYELGSGQLPAVGATIVTANEALVPADALSLIGSDLPEIRQDSPYARVALVRVREDTLGEGEKLYRAIRELEYTRYHFYPEGFMMRVSAANQKESVRIGREALSRGLDFTKTGNRMISAFHKNPAVKAVSLTYVTEQEFDYRALLGYVKEAEEITKTIDHILKNVMMDCTACSLQKVCDEVEGLRELHFSNKE</sequence>
<dbReference type="InterPro" id="IPR004461">
    <property type="entry name" value="CO_DH/Ac-CoA_synth_bsu"/>
</dbReference>
<gene>
    <name evidence="3" type="ORF">DWX93_04025</name>
</gene>
<dbReference type="InterPro" id="IPR011254">
    <property type="entry name" value="Prismane-like_sf"/>
</dbReference>
<name>A0A395VBG3_9FIRM</name>
<dbReference type="Gene3D" id="3.30.1650.10">
    <property type="entry name" value="Bifunctional carbon monoxide dehydrogenase/acetyl-coa synthase(codh/acs), Chain M, domain 3"/>
    <property type="match status" value="1"/>
</dbReference>
<evidence type="ECO:0000313" key="4">
    <source>
        <dbReference type="Proteomes" id="UP000266172"/>
    </source>
</evidence>
<comment type="caution">
    <text evidence="3">The sequence shown here is derived from an EMBL/GenBank/DDBJ whole genome shotgun (WGS) entry which is preliminary data.</text>
</comment>
<proteinExistence type="predicted"/>
<dbReference type="Pfam" id="PF03598">
    <property type="entry name" value="CdhC"/>
    <property type="match status" value="1"/>
</dbReference>
<dbReference type="EMBL" id="QRVL01000001">
    <property type="protein sequence ID" value="RGS42723.1"/>
    <property type="molecule type" value="Genomic_DNA"/>
</dbReference>
<protein>
    <recommendedName>
        <fullName evidence="1">CO-methylating acetyl-CoA synthase</fullName>
        <ecNumber evidence="1">2.3.1.169</ecNumber>
    </recommendedName>
</protein>
<accession>A0A395VBG3</accession>
<dbReference type="GO" id="GO:0043884">
    <property type="term" value="F:CO-methylating acetyl-CoA synthase activity"/>
    <property type="evidence" value="ECO:0007669"/>
    <property type="project" value="UniProtKB-EC"/>
</dbReference>
<evidence type="ECO:0000313" key="3">
    <source>
        <dbReference type="EMBL" id="RGS42723.1"/>
    </source>
</evidence>
<evidence type="ECO:0000256" key="2">
    <source>
        <dbReference type="ARBA" id="ARBA00022679"/>
    </source>
</evidence>
<reference evidence="3 4" key="1">
    <citation type="submission" date="2018-08" db="EMBL/GenBank/DDBJ databases">
        <title>A genome reference for cultivated species of the human gut microbiota.</title>
        <authorList>
            <person name="Zou Y."/>
            <person name="Xue W."/>
            <person name="Luo G."/>
        </authorList>
    </citation>
    <scope>NUCLEOTIDE SEQUENCE [LARGE SCALE GENOMIC DNA]</scope>
    <source>
        <strain evidence="3 4">AF22-12AC</strain>
    </source>
</reference>
<dbReference type="AlphaFoldDB" id="A0A395VBG3"/>
<dbReference type="GO" id="GO:0006084">
    <property type="term" value="P:acetyl-CoA metabolic process"/>
    <property type="evidence" value="ECO:0007669"/>
    <property type="project" value="InterPro"/>
</dbReference>